<keyword evidence="3" id="KW-0378">Hydrolase</keyword>
<dbReference type="PANTHER" id="PTHR11113:SF6">
    <property type="entry name" value="ADENINE DEAMINASE YERA-RELATED"/>
    <property type="match status" value="1"/>
</dbReference>
<dbReference type="SUPFAM" id="SSF51556">
    <property type="entry name" value="Metallo-dependent hydrolases"/>
    <property type="match status" value="1"/>
</dbReference>
<dbReference type="EMBL" id="JBHSHC010000128">
    <property type="protein sequence ID" value="MFC4769408.1"/>
    <property type="molecule type" value="Genomic_DNA"/>
</dbReference>
<accession>A0ABV9Q6A1</accession>
<evidence type="ECO:0000256" key="2">
    <source>
        <dbReference type="ARBA" id="ARBA00012782"/>
    </source>
</evidence>
<evidence type="ECO:0000259" key="6">
    <source>
        <dbReference type="Pfam" id="PF13382"/>
    </source>
</evidence>
<dbReference type="InterPro" id="IPR006680">
    <property type="entry name" value="Amidohydro-rel"/>
</dbReference>
<dbReference type="EC" id="3.5.4.2" evidence="2"/>
<evidence type="ECO:0000259" key="5">
    <source>
        <dbReference type="Pfam" id="PF01979"/>
    </source>
</evidence>
<feature type="domain" description="Adenine deaminase C-terminal" evidence="6">
    <location>
        <begin position="431"/>
        <end position="568"/>
    </location>
</feature>
<name>A0ABV9Q6A1_9BACL</name>
<evidence type="ECO:0000313" key="7">
    <source>
        <dbReference type="EMBL" id="MFC4769408.1"/>
    </source>
</evidence>
<dbReference type="Pfam" id="PF01979">
    <property type="entry name" value="Amidohydro_1"/>
    <property type="match status" value="1"/>
</dbReference>
<comment type="similarity">
    <text evidence="1">Belongs to the metallo-dependent hydrolases superfamily. Adenine deaminase family.</text>
</comment>
<organism evidence="7 8">
    <name type="scientific">Effusibacillus consociatus</name>
    <dbReference type="NCBI Taxonomy" id="1117041"/>
    <lineage>
        <taxon>Bacteria</taxon>
        <taxon>Bacillati</taxon>
        <taxon>Bacillota</taxon>
        <taxon>Bacilli</taxon>
        <taxon>Bacillales</taxon>
        <taxon>Alicyclobacillaceae</taxon>
        <taxon>Effusibacillus</taxon>
    </lineage>
</organism>
<dbReference type="SUPFAM" id="SSF51338">
    <property type="entry name" value="Composite domain of metallo-dependent hydrolases"/>
    <property type="match status" value="1"/>
</dbReference>
<dbReference type="Pfam" id="PF13382">
    <property type="entry name" value="Adenine_deam_C"/>
    <property type="match status" value="1"/>
</dbReference>
<proteinExistence type="inferred from homology"/>
<sequence>MRRRLRPLAVDSYMDLLGVAKGRVKADVYLQGATVINVYTGELQEANVAVKGRHIAYVGLSAEMVGPDTEVVDLTGRYLCPGYIEPHCHPFQLYNPDSLARYVLPHGTTTLVNDNMGLYLLVEEDIFIRMMDEMGTWPVKMLWSARLDPQTRSDEFKRFFETDRMKRLLAHPLVVQGGELTGWPQLLAGDRQMAENLLYTLSIGKRVEGHLPGASLETLSMLAAGGVTADHEAITVEEVIRRLRIGLWTTLRYSSLRPDLPEIVKGLADYKGDTNRMMMTTDGSTPAFLKEGYTDDMLWVALEAGMDPIAAYQMVTLNPATYYGLDGEIGGIAPGRLADILILEALDRPTPIGVLAEGSWMARDGKLLQEWPQLDWEENGLHKSRENWRVTEADFTVDSELPIIRLENPAITRLETEPAHDNGSIKVAAPMHAALFGRDGSFIVEAALKGFANRLDGLASSYTASKGIFTAGQNPAAMAQAVNRVLEIGGGIVLVEDGKVLFEMEMEIAGGMTAQNMDDLIEQVLLLEKLLQERGYPHYDPIYTLLFISSTHLPEVRLTPEGVLHVKTGKIIRPPKYRKA</sequence>
<evidence type="ECO:0000256" key="3">
    <source>
        <dbReference type="ARBA" id="ARBA00022801"/>
    </source>
</evidence>
<keyword evidence="8" id="KW-1185">Reference proteome</keyword>
<comment type="caution">
    <text evidence="7">The sequence shown here is derived from an EMBL/GenBank/DDBJ whole genome shotgun (WGS) entry which is preliminary data.</text>
</comment>
<protein>
    <recommendedName>
        <fullName evidence="2">adenine deaminase</fullName>
        <ecNumber evidence="2">3.5.4.2</ecNumber>
    </recommendedName>
</protein>
<comment type="catalytic activity">
    <reaction evidence="4">
        <text>adenine + H2O + H(+) = hypoxanthine + NH4(+)</text>
        <dbReference type="Rhea" id="RHEA:23688"/>
        <dbReference type="ChEBI" id="CHEBI:15377"/>
        <dbReference type="ChEBI" id="CHEBI:15378"/>
        <dbReference type="ChEBI" id="CHEBI:16708"/>
        <dbReference type="ChEBI" id="CHEBI:17368"/>
        <dbReference type="ChEBI" id="CHEBI:28938"/>
        <dbReference type="EC" id="3.5.4.2"/>
    </reaction>
</comment>
<dbReference type="InterPro" id="IPR032466">
    <property type="entry name" value="Metal_Hydrolase"/>
</dbReference>
<dbReference type="PANTHER" id="PTHR11113">
    <property type="entry name" value="N-ACETYLGLUCOSAMINE-6-PHOSPHATE DEACETYLASE"/>
    <property type="match status" value="1"/>
</dbReference>
<evidence type="ECO:0000256" key="1">
    <source>
        <dbReference type="ARBA" id="ARBA00006773"/>
    </source>
</evidence>
<dbReference type="InterPro" id="IPR011059">
    <property type="entry name" value="Metal-dep_hydrolase_composite"/>
</dbReference>
<gene>
    <name evidence="7" type="ORF">ACFO8Q_18930</name>
</gene>
<evidence type="ECO:0000313" key="8">
    <source>
        <dbReference type="Proteomes" id="UP001596002"/>
    </source>
</evidence>
<reference evidence="8" key="1">
    <citation type="journal article" date="2019" name="Int. J. Syst. Evol. Microbiol.">
        <title>The Global Catalogue of Microorganisms (GCM) 10K type strain sequencing project: providing services to taxonomists for standard genome sequencing and annotation.</title>
        <authorList>
            <consortium name="The Broad Institute Genomics Platform"/>
            <consortium name="The Broad Institute Genome Sequencing Center for Infectious Disease"/>
            <person name="Wu L."/>
            <person name="Ma J."/>
        </authorList>
    </citation>
    <scope>NUCLEOTIDE SEQUENCE [LARGE SCALE GENOMIC DNA]</scope>
    <source>
        <strain evidence="8">WYCCWR 12678</strain>
    </source>
</reference>
<dbReference type="Gene3D" id="2.30.40.10">
    <property type="entry name" value="Urease, subunit C, domain 1"/>
    <property type="match status" value="1"/>
</dbReference>
<dbReference type="RefSeq" id="WP_380027891.1">
    <property type="nucleotide sequence ID" value="NZ_JBHSHC010000128.1"/>
</dbReference>
<dbReference type="Gene3D" id="3.20.20.140">
    <property type="entry name" value="Metal-dependent hydrolases"/>
    <property type="match status" value="1"/>
</dbReference>
<feature type="domain" description="Amidohydrolase-related" evidence="5">
    <location>
        <begin position="78"/>
        <end position="358"/>
    </location>
</feature>
<evidence type="ECO:0000256" key="4">
    <source>
        <dbReference type="ARBA" id="ARBA00047720"/>
    </source>
</evidence>
<dbReference type="Proteomes" id="UP001596002">
    <property type="component" value="Unassembled WGS sequence"/>
</dbReference>
<dbReference type="InterPro" id="IPR026912">
    <property type="entry name" value="Adenine_deam_C"/>
</dbReference>